<dbReference type="Proteomes" id="UP000813384">
    <property type="component" value="Unassembled WGS sequence"/>
</dbReference>
<reference evidence="3" key="2">
    <citation type="journal article" date="2021" name="PeerJ">
        <title>Extensive microbial diversity within the chicken gut microbiome revealed by metagenomics and culture.</title>
        <authorList>
            <person name="Gilroy R."/>
            <person name="Ravi A."/>
            <person name="Getino M."/>
            <person name="Pursley I."/>
            <person name="Horton D.L."/>
            <person name="Alikhan N.F."/>
            <person name="Baker D."/>
            <person name="Gharbi K."/>
            <person name="Hall N."/>
            <person name="Watson M."/>
            <person name="Adriaenssens E.M."/>
            <person name="Foster-Nyarko E."/>
            <person name="Jarju S."/>
            <person name="Secka A."/>
            <person name="Antonio M."/>
            <person name="Oren A."/>
            <person name="Chaudhuri R.R."/>
            <person name="La Ragione R."/>
            <person name="Hildebrand F."/>
            <person name="Pallen M.J."/>
        </authorList>
    </citation>
    <scope>NUCLEOTIDE SEQUENCE</scope>
    <source>
        <strain evidence="3">150</strain>
    </source>
</reference>
<dbReference type="STRING" id="328396.RU93_GL001242"/>
<sequence>MMEQMKFIPILLGSDMNVYGMAKAFHEAYGIKSVAYADHLLAPTKFSHIVTVHPKMGFDEDPVFTETLLALAKSTYNNPDMHYLLIPCGDGYAELLAKNKEKLAPYYTFIANNYDLFERLVNKVSFYEVCEEYQLPYPATVIIRKESLVAGKFVGELPFEFPIALKPANSVEWLSVDFEGRKKAFILNERAEFDVIIERIYQAGYQSEMIVQDFIPGDDSHMRVLNAYVDERHQVRMMGLGHPLLEDPTPGSVGNYVVILPDENQAVYQQIETFLKAIGYVGFANFDMKYDSRDGQYKLFEINLRQGRSSFFLTLNGLNLARFITEDLVFDRPFEGTIYGKKGTSQDKLWLGVPKKIFLTYTQDNSEKARAKQLLESGNWGTTLFYKKDRSLRRFLLMKRAFYMYHERFKKYFQKKEG</sequence>
<dbReference type="PROSITE" id="PS50975">
    <property type="entry name" value="ATP_GRASP"/>
    <property type="match status" value="1"/>
</dbReference>
<dbReference type="EMBL" id="JXKD01000021">
    <property type="protein sequence ID" value="OJG09080.1"/>
    <property type="molecule type" value="Genomic_DNA"/>
</dbReference>
<dbReference type="EMBL" id="JAJJVO010000113">
    <property type="protein sequence ID" value="MCC9274136.1"/>
    <property type="molecule type" value="Genomic_DNA"/>
</dbReference>
<dbReference type="InterPro" id="IPR011761">
    <property type="entry name" value="ATP-grasp"/>
</dbReference>
<reference evidence="3" key="3">
    <citation type="submission" date="2021-11" db="EMBL/GenBank/DDBJ databases">
        <authorList>
            <person name="Gilroy R."/>
        </authorList>
    </citation>
    <scope>NUCLEOTIDE SEQUENCE</scope>
    <source>
        <strain evidence="3">150</strain>
    </source>
</reference>
<dbReference type="Gene3D" id="3.30.470.20">
    <property type="entry name" value="ATP-grasp fold, B domain"/>
    <property type="match status" value="1"/>
</dbReference>
<evidence type="ECO:0000256" key="1">
    <source>
        <dbReference type="PROSITE-ProRule" id="PRU00409"/>
    </source>
</evidence>
<evidence type="ECO:0000313" key="3">
    <source>
        <dbReference type="EMBL" id="MCC9274136.1"/>
    </source>
</evidence>
<dbReference type="AlphaFoldDB" id="A0A1L8QNK2"/>
<protein>
    <submittedName>
        <fullName evidence="4">Carboxylate--amine ligase</fullName>
    </submittedName>
</protein>
<keyword evidence="4" id="KW-0436">Ligase</keyword>
<comment type="caution">
    <text evidence="4">The sequence shown here is derived from an EMBL/GenBank/DDBJ whole genome shotgun (WGS) entry which is preliminary data.</text>
</comment>
<keyword evidence="5" id="KW-1185">Reference proteome</keyword>
<reference evidence="4 5" key="1">
    <citation type="submission" date="2014-12" db="EMBL/GenBank/DDBJ databases">
        <title>Draft genome sequences of 29 type strains of Enterococci.</title>
        <authorList>
            <person name="Zhong Z."/>
            <person name="Sun Z."/>
            <person name="Liu W."/>
            <person name="Zhang W."/>
            <person name="Zhang H."/>
        </authorList>
    </citation>
    <scope>NUCLEOTIDE SEQUENCE [LARGE SCALE GENOMIC DNA]</scope>
    <source>
        <strain evidence="4 5">DSM 17690</strain>
    </source>
</reference>
<accession>A0A1L8QNK2</accession>
<keyword evidence="1" id="KW-0067">ATP-binding</keyword>
<proteinExistence type="predicted"/>
<dbReference type="GO" id="GO:0046872">
    <property type="term" value="F:metal ion binding"/>
    <property type="evidence" value="ECO:0007669"/>
    <property type="project" value="InterPro"/>
</dbReference>
<dbReference type="SUPFAM" id="SSF56059">
    <property type="entry name" value="Glutathione synthetase ATP-binding domain-like"/>
    <property type="match status" value="1"/>
</dbReference>
<dbReference type="GO" id="GO:0016874">
    <property type="term" value="F:ligase activity"/>
    <property type="evidence" value="ECO:0007669"/>
    <property type="project" value="UniProtKB-KW"/>
</dbReference>
<dbReference type="Proteomes" id="UP000182149">
    <property type="component" value="Unassembled WGS sequence"/>
</dbReference>
<keyword evidence="1" id="KW-0547">Nucleotide-binding</keyword>
<gene>
    <name evidence="3" type="ORF">K8V42_07570</name>
    <name evidence="4" type="ORF">RU93_GL001242</name>
</gene>
<name>A0A1L8QNK2_9ENTE</name>
<organism evidence="4 5">
    <name type="scientific">Enterococcus aquimarinus</name>
    <dbReference type="NCBI Taxonomy" id="328396"/>
    <lineage>
        <taxon>Bacteria</taxon>
        <taxon>Bacillati</taxon>
        <taxon>Bacillota</taxon>
        <taxon>Bacilli</taxon>
        <taxon>Lactobacillales</taxon>
        <taxon>Enterococcaceae</taxon>
        <taxon>Enterococcus</taxon>
    </lineage>
</organism>
<dbReference type="GO" id="GO:0005524">
    <property type="term" value="F:ATP binding"/>
    <property type="evidence" value="ECO:0007669"/>
    <property type="project" value="UniProtKB-UniRule"/>
</dbReference>
<feature type="domain" description="ATP-grasp" evidence="2">
    <location>
        <begin position="127"/>
        <end position="329"/>
    </location>
</feature>
<evidence type="ECO:0000259" key="2">
    <source>
        <dbReference type="PROSITE" id="PS50975"/>
    </source>
</evidence>
<evidence type="ECO:0000313" key="4">
    <source>
        <dbReference type="EMBL" id="OJG09080.1"/>
    </source>
</evidence>
<evidence type="ECO:0000313" key="5">
    <source>
        <dbReference type="Proteomes" id="UP000182149"/>
    </source>
</evidence>